<dbReference type="OrthoDB" id="2891411at2759"/>
<accession>A0A067SPK5</accession>
<sequence length="355" mass="40976">MAPRTRSNRVEQLARQKLLASGRSFNTHGFPALPDELYLEIISNLPPIPVPTKDVRVNTKALRNRQQTLFSLSQTCRSLRRVFLRYLWQRIEVFDGMETAKGPLPALNTAWVKPRFKNYVYKQYAEELVRQLEIVTVRDPSLAQYVNILNVLVLDYSIDAVFPELLRCMGLFPNLHTVQICFPFPRRHFDPKEILKAYKFPQICNVCVSPDSAYFLSSCPEAKRVSPYLNISFGRCPLLDYIVTYCPKVQTLDSFTFNSESRRRILKYLKDLHDITLDPFSLTDYDNVKDLSQLRLHTIRIRRQIGAGASLVLSYAECVKNAKKVLLACPDTDNKKRVIMYHDNGEVQSFLASET</sequence>
<gene>
    <name evidence="1" type="ORF">GALMADRAFT_256541</name>
</gene>
<dbReference type="HOGENOM" id="CLU_063711_0_0_1"/>
<name>A0A067SPK5_GALM3</name>
<evidence type="ECO:0000313" key="2">
    <source>
        <dbReference type="Proteomes" id="UP000027222"/>
    </source>
</evidence>
<keyword evidence="2" id="KW-1185">Reference proteome</keyword>
<proteinExistence type="predicted"/>
<reference evidence="2" key="1">
    <citation type="journal article" date="2014" name="Proc. Natl. Acad. Sci. U.S.A.">
        <title>Extensive sampling of basidiomycete genomes demonstrates inadequacy of the white-rot/brown-rot paradigm for wood decay fungi.</title>
        <authorList>
            <person name="Riley R."/>
            <person name="Salamov A.A."/>
            <person name="Brown D.W."/>
            <person name="Nagy L.G."/>
            <person name="Floudas D."/>
            <person name="Held B.W."/>
            <person name="Levasseur A."/>
            <person name="Lombard V."/>
            <person name="Morin E."/>
            <person name="Otillar R."/>
            <person name="Lindquist E.A."/>
            <person name="Sun H."/>
            <person name="LaButti K.M."/>
            <person name="Schmutz J."/>
            <person name="Jabbour D."/>
            <person name="Luo H."/>
            <person name="Baker S.E."/>
            <person name="Pisabarro A.G."/>
            <person name="Walton J.D."/>
            <person name="Blanchette R.A."/>
            <person name="Henrissat B."/>
            <person name="Martin F."/>
            <person name="Cullen D."/>
            <person name="Hibbett D.S."/>
            <person name="Grigoriev I.V."/>
        </authorList>
    </citation>
    <scope>NUCLEOTIDE SEQUENCE [LARGE SCALE GENOMIC DNA]</scope>
    <source>
        <strain evidence="2">CBS 339.88</strain>
    </source>
</reference>
<protein>
    <submittedName>
        <fullName evidence="1">Uncharacterized protein</fullName>
    </submittedName>
</protein>
<dbReference type="CDD" id="cd09917">
    <property type="entry name" value="F-box_SF"/>
    <property type="match status" value="1"/>
</dbReference>
<evidence type="ECO:0000313" key="1">
    <source>
        <dbReference type="EMBL" id="KDR68718.1"/>
    </source>
</evidence>
<dbReference type="Proteomes" id="UP000027222">
    <property type="component" value="Unassembled WGS sequence"/>
</dbReference>
<dbReference type="AlphaFoldDB" id="A0A067SPK5"/>
<organism evidence="1 2">
    <name type="scientific">Galerina marginata (strain CBS 339.88)</name>
    <dbReference type="NCBI Taxonomy" id="685588"/>
    <lineage>
        <taxon>Eukaryota</taxon>
        <taxon>Fungi</taxon>
        <taxon>Dikarya</taxon>
        <taxon>Basidiomycota</taxon>
        <taxon>Agaricomycotina</taxon>
        <taxon>Agaricomycetes</taxon>
        <taxon>Agaricomycetidae</taxon>
        <taxon>Agaricales</taxon>
        <taxon>Agaricineae</taxon>
        <taxon>Strophariaceae</taxon>
        <taxon>Galerina</taxon>
    </lineage>
</organism>
<dbReference type="EMBL" id="KL142406">
    <property type="protein sequence ID" value="KDR68718.1"/>
    <property type="molecule type" value="Genomic_DNA"/>
</dbReference>